<dbReference type="Proteomes" id="UP001607302">
    <property type="component" value="Unassembled WGS sequence"/>
</dbReference>
<evidence type="ECO:0000313" key="2">
    <source>
        <dbReference type="EMBL" id="KAL2731010.1"/>
    </source>
</evidence>
<evidence type="ECO:0000256" key="1">
    <source>
        <dbReference type="SAM" id="SignalP"/>
    </source>
</evidence>
<feature type="chain" id="PRO_5044789222" evidence="1">
    <location>
        <begin position="24"/>
        <end position="103"/>
    </location>
</feature>
<name>A0ABD2BEC1_VESSQ</name>
<sequence length="103" mass="12181">YRVFLLNFLVLSLDGVIFVRVHTAIYVTSLVDLIFISDKCWVNWQIIYCVGNAEIYDKICKFTSLSRKKTIRCQEQMGKCVKIVEKVEKRKYQIGRRINDIQD</sequence>
<accession>A0ABD2BEC1</accession>
<protein>
    <submittedName>
        <fullName evidence="2">Uncharacterized protein</fullName>
    </submittedName>
</protein>
<feature type="signal peptide" evidence="1">
    <location>
        <begin position="1"/>
        <end position="23"/>
    </location>
</feature>
<keyword evidence="1" id="KW-0732">Signal</keyword>
<evidence type="ECO:0000313" key="3">
    <source>
        <dbReference type="Proteomes" id="UP001607302"/>
    </source>
</evidence>
<dbReference type="EMBL" id="JAUDFV010000110">
    <property type="protein sequence ID" value="KAL2731010.1"/>
    <property type="molecule type" value="Genomic_DNA"/>
</dbReference>
<organism evidence="2 3">
    <name type="scientific">Vespula squamosa</name>
    <name type="common">Southern yellow jacket</name>
    <name type="synonym">Wasp</name>
    <dbReference type="NCBI Taxonomy" id="30214"/>
    <lineage>
        <taxon>Eukaryota</taxon>
        <taxon>Metazoa</taxon>
        <taxon>Ecdysozoa</taxon>
        <taxon>Arthropoda</taxon>
        <taxon>Hexapoda</taxon>
        <taxon>Insecta</taxon>
        <taxon>Pterygota</taxon>
        <taxon>Neoptera</taxon>
        <taxon>Endopterygota</taxon>
        <taxon>Hymenoptera</taxon>
        <taxon>Apocrita</taxon>
        <taxon>Aculeata</taxon>
        <taxon>Vespoidea</taxon>
        <taxon>Vespidae</taxon>
        <taxon>Vespinae</taxon>
        <taxon>Vespula</taxon>
    </lineage>
</organism>
<gene>
    <name evidence="2" type="ORF">V1478_005423</name>
</gene>
<dbReference type="AlphaFoldDB" id="A0ABD2BEC1"/>
<comment type="caution">
    <text evidence="2">The sequence shown here is derived from an EMBL/GenBank/DDBJ whole genome shotgun (WGS) entry which is preliminary data.</text>
</comment>
<reference evidence="2 3" key="1">
    <citation type="journal article" date="2024" name="Ann. Entomol. Soc. Am.">
        <title>Genomic analyses of the southern and eastern yellowjacket wasps (Hymenoptera: Vespidae) reveal evolutionary signatures of social life.</title>
        <authorList>
            <person name="Catto M.A."/>
            <person name="Caine P.B."/>
            <person name="Orr S.E."/>
            <person name="Hunt B.G."/>
            <person name="Goodisman M.A.D."/>
        </authorList>
    </citation>
    <scope>NUCLEOTIDE SEQUENCE [LARGE SCALE GENOMIC DNA]</scope>
    <source>
        <strain evidence="2">233</strain>
        <tissue evidence="2">Head and thorax</tissue>
    </source>
</reference>
<proteinExistence type="predicted"/>
<keyword evidence="3" id="KW-1185">Reference proteome</keyword>
<feature type="non-terminal residue" evidence="2">
    <location>
        <position position="1"/>
    </location>
</feature>